<dbReference type="EMBL" id="CP021524">
    <property type="protein sequence ID" value="ARW09979.1"/>
    <property type="molecule type" value="Genomic_DNA"/>
</dbReference>
<dbReference type="Proteomes" id="UP000195633">
    <property type="component" value="Chromosome"/>
</dbReference>
<organism evidence="2 3">
    <name type="scientific">Acetobacter ascendens</name>
    <dbReference type="NCBI Taxonomy" id="481146"/>
    <lineage>
        <taxon>Bacteria</taxon>
        <taxon>Pseudomonadati</taxon>
        <taxon>Pseudomonadota</taxon>
        <taxon>Alphaproteobacteria</taxon>
        <taxon>Acetobacterales</taxon>
        <taxon>Acetobacteraceae</taxon>
        <taxon>Acetobacter</taxon>
    </lineage>
</organism>
<protein>
    <submittedName>
        <fullName evidence="2">Uncharacterized protein</fullName>
    </submittedName>
</protein>
<gene>
    <name evidence="2" type="ORF">S101447_00877</name>
</gene>
<sequence length="695" mass="74373">MTTSYAVQGEYKLVSNAPALLKEIARQFRMTLDAGNDLRSLLEALGRANLSRLGRQLKEIEGINLGGIDSQTRTMSASLDNITSSAGSARKALEELRKVQIINPKVSVPSEVPLPSPKPPLTPEPEGRRVPGRPETSFGHAANKAMAVGFDLQMYGDMAKTALRPAMDLQQMRQRLIANDGGDTKDADKAIVLARDLQKKVAGSDVMGNLEVYSVLKRITQSASEARTLLPTFLPIGIAAGAYHPESGNYAAQLESLMQLAEFRGALVKTDKKTGKQEVDVEGARNLGTLLLAAEVATLGNVDFKKYLQFSRSAGAAGATLKAEDLPWFIPLLQSMGTARAGTGLQGFSQQFMAGRMSEAGANMLIDMGIIHGGGDAKSNKYLRKMGMGQFMMLDGALDPDDMAKIIFSPHEFIEKTLKPKIDKYMAKVYGKKFTDASPEMKLAMEAKGLSQVASRIPGGVSMIETLRTYLLAERDSSATGKLSHADIVGIMKNSPSVQIDAFTASIKNLTTVLGDKPFKDGLAALGLLTNTLNFTARQAEKHPNVVPPLATAGVDLGVTALAVGFFHWVGGALEKYLPSGMSKFGTVTKGASKGFMPLAAGLAAWDVLSPWANKLQASLEKNNETLKSIDGFLGKYSGGLFGTAPINVTVNLDGKQIAGHVQSVVRKDYDREMRASNAMPDPLSTPRVPGVPGW</sequence>
<evidence type="ECO:0000313" key="3">
    <source>
        <dbReference type="Proteomes" id="UP000195633"/>
    </source>
</evidence>
<proteinExistence type="predicted"/>
<evidence type="ECO:0000256" key="1">
    <source>
        <dbReference type="SAM" id="MobiDB-lite"/>
    </source>
</evidence>
<feature type="region of interest" description="Disordered" evidence="1">
    <location>
        <begin position="676"/>
        <end position="695"/>
    </location>
</feature>
<reference evidence="2 3" key="1">
    <citation type="submission" date="2017-05" db="EMBL/GenBank/DDBJ databases">
        <title>Genome sequence of Acetobacter pasteurianus subsp. ascendens strain SRCM101447.</title>
        <authorList>
            <person name="Cho S.H."/>
        </authorList>
    </citation>
    <scope>NUCLEOTIDE SEQUENCE [LARGE SCALE GENOMIC DNA]</scope>
    <source>
        <strain evidence="2 3">SRCM101447</strain>
    </source>
</reference>
<feature type="compositionally biased region" description="Pro residues" evidence="1">
    <location>
        <begin position="112"/>
        <end position="123"/>
    </location>
</feature>
<feature type="region of interest" description="Disordered" evidence="1">
    <location>
        <begin position="108"/>
        <end position="134"/>
    </location>
</feature>
<dbReference type="RefSeq" id="WP_087635464.1">
    <property type="nucleotide sequence ID" value="NZ_CP021524.1"/>
</dbReference>
<accession>A0A1Y0V236</accession>
<name>A0A1Y0V236_9PROT</name>
<evidence type="ECO:0000313" key="2">
    <source>
        <dbReference type="EMBL" id="ARW09979.1"/>
    </source>
</evidence>
<dbReference type="AlphaFoldDB" id="A0A1Y0V236"/>